<proteinExistence type="predicted"/>
<comment type="caution">
    <text evidence="6">The sequence shown here is derived from an EMBL/GenBank/DDBJ whole genome shotgun (WGS) entry which is preliminary data.</text>
</comment>
<keyword evidence="2" id="KW-0238">DNA-binding</keyword>
<dbReference type="InterPro" id="IPR016032">
    <property type="entry name" value="Sig_transdc_resp-reg_C-effctor"/>
</dbReference>
<evidence type="ECO:0000256" key="1">
    <source>
        <dbReference type="ARBA" id="ARBA00022553"/>
    </source>
</evidence>
<keyword evidence="7" id="KW-1185">Reference proteome</keyword>
<dbReference type="Proteomes" id="UP001549691">
    <property type="component" value="Unassembled WGS sequence"/>
</dbReference>
<dbReference type="PROSITE" id="PS00622">
    <property type="entry name" value="HTH_LUXR_1"/>
    <property type="match status" value="1"/>
</dbReference>
<evidence type="ECO:0000256" key="2">
    <source>
        <dbReference type="ARBA" id="ARBA00023125"/>
    </source>
</evidence>
<dbReference type="InterPro" id="IPR039420">
    <property type="entry name" value="WalR-like"/>
</dbReference>
<dbReference type="InterPro" id="IPR000792">
    <property type="entry name" value="Tscrpt_reg_LuxR_C"/>
</dbReference>
<dbReference type="PROSITE" id="PS50110">
    <property type="entry name" value="RESPONSE_REGULATORY"/>
    <property type="match status" value="1"/>
</dbReference>
<dbReference type="PANTHER" id="PTHR43214">
    <property type="entry name" value="TWO-COMPONENT RESPONSE REGULATOR"/>
    <property type="match status" value="1"/>
</dbReference>
<feature type="modified residue" description="4-aspartylphosphate" evidence="3">
    <location>
        <position position="68"/>
    </location>
</feature>
<feature type="domain" description="Response regulatory" evidence="5">
    <location>
        <begin position="16"/>
        <end position="132"/>
    </location>
</feature>
<dbReference type="Pfam" id="PF00072">
    <property type="entry name" value="Response_reg"/>
    <property type="match status" value="1"/>
</dbReference>
<dbReference type="CDD" id="cd17535">
    <property type="entry name" value="REC_NarL-like"/>
    <property type="match status" value="1"/>
</dbReference>
<evidence type="ECO:0000259" key="4">
    <source>
        <dbReference type="PROSITE" id="PS50043"/>
    </source>
</evidence>
<dbReference type="SMART" id="SM00421">
    <property type="entry name" value="HTH_LUXR"/>
    <property type="match status" value="1"/>
</dbReference>
<dbReference type="RefSeq" id="WP_354600290.1">
    <property type="nucleotide sequence ID" value="NZ_JBEWZI010000005.1"/>
</dbReference>
<feature type="domain" description="HTH luxR-type" evidence="4">
    <location>
        <begin position="161"/>
        <end position="228"/>
    </location>
</feature>
<dbReference type="InterPro" id="IPR058245">
    <property type="entry name" value="NreC/VraR/RcsB-like_REC"/>
</dbReference>
<dbReference type="EMBL" id="JBEWZI010000005">
    <property type="protein sequence ID" value="MET7013828.1"/>
    <property type="molecule type" value="Genomic_DNA"/>
</dbReference>
<evidence type="ECO:0000256" key="3">
    <source>
        <dbReference type="PROSITE-ProRule" id="PRU00169"/>
    </source>
</evidence>
<evidence type="ECO:0000313" key="7">
    <source>
        <dbReference type="Proteomes" id="UP001549691"/>
    </source>
</evidence>
<keyword evidence="1 3" id="KW-0597">Phosphoprotein</keyword>
<dbReference type="SMART" id="SM00448">
    <property type="entry name" value="REC"/>
    <property type="match status" value="1"/>
</dbReference>
<dbReference type="Gene3D" id="3.40.50.2300">
    <property type="match status" value="1"/>
</dbReference>
<dbReference type="Pfam" id="PF00196">
    <property type="entry name" value="GerE"/>
    <property type="match status" value="1"/>
</dbReference>
<evidence type="ECO:0000259" key="5">
    <source>
        <dbReference type="PROSITE" id="PS50110"/>
    </source>
</evidence>
<dbReference type="PANTHER" id="PTHR43214:SF38">
    <property type="entry name" value="NITRATE_NITRITE RESPONSE REGULATOR PROTEIN NARL"/>
    <property type="match status" value="1"/>
</dbReference>
<gene>
    <name evidence="6" type="ORF">ABXR19_06480</name>
</gene>
<dbReference type="CDD" id="cd06170">
    <property type="entry name" value="LuxR_C_like"/>
    <property type="match status" value="1"/>
</dbReference>
<name>A0ABV2TKY8_9RHOO</name>
<accession>A0ABV2TKY8</accession>
<organism evidence="6 7">
    <name type="scientific">Uliginosibacterium flavum</name>
    <dbReference type="NCBI Taxonomy" id="1396831"/>
    <lineage>
        <taxon>Bacteria</taxon>
        <taxon>Pseudomonadati</taxon>
        <taxon>Pseudomonadota</taxon>
        <taxon>Betaproteobacteria</taxon>
        <taxon>Rhodocyclales</taxon>
        <taxon>Zoogloeaceae</taxon>
        <taxon>Uliginosibacterium</taxon>
    </lineage>
</organism>
<dbReference type="InterPro" id="IPR001789">
    <property type="entry name" value="Sig_transdc_resp-reg_receiver"/>
</dbReference>
<sequence length="232" mass="25235">MPLACAAETVETRPIRVMIVDDHKAILWGLERLVESAQPRLQSVATASNAKEMLQVAADCLPDVIVLDLDLNGSSSLTSLPELLRCCQARVLILTGDRDPATHQGAILAGARGVVLKDEGADIVLQAIEHVHAGEFWASPMITGRMVSMIASRATPDALSGNNRIASLTPRERQIIRAIVLNRGAKSIVIAETLNISEHTLRNHLTAIYDKLGLRNRIDLFAFATEHDLDQN</sequence>
<reference evidence="6 7" key="1">
    <citation type="submission" date="2024-07" db="EMBL/GenBank/DDBJ databases">
        <title>Uliginosibacterium flavum JJ3220;KACC:17644.</title>
        <authorList>
            <person name="Kim M.K."/>
        </authorList>
    </citation>
    <scope>NUCLEOTIDE SEQUENCE [LARGE SCALE GENOMIC DNA]</scope>
    <source>
        <strain evidence="6 7">KACC:17644</strain>
    </source>
</reference>
<dbReference type="PROSITE" id="PS50043">
    <property type="entry name" value="HTH_LUXR_2"/>
    <property type="match status" value="1"/>
</dbReference>
<dbReference type="SUPFAM" id="SSF46894">
    <property type="entry name" value="C-terminal effector domain of the bipartite response regulators"/>
    <property type="match status" value="1"/>
</dbReference>
<dbReference type="InterPro" id="IPR011006">
    <property type="entry name" value="CheY-like_superfamily"/>
</dbReference>
<protein>
    <submittedName>
        <fullName evidence="6">Response regulator transcription factor</fullName>
    </submittedName>
</protein>
<evidence type="ECO:0000313" key="6">
    <source>
        <dbReference type="EMBL" id="MET7013828.1"/>
    </source>
</evidence>
<dbReference type="SUPFAM" id="SSF52172">
    <property type="entry name" value="CheY-like"/>
    <property type="match status" value="1"/>
</dbReference>